<dbReference type="GO" id="GO:0022857">
    <property type="term" value="F:transmembrane transporter activity"/>
    <property type="evidence" value="ECO:0007669"/>
    <property type="project" value="UniProtKB-UniRule"/>
</dbReference>
<proteinExistence type="inferred from homology"/>
<evidence type="ECO:0000313" key="2">
    <source>
        <dbReference type="EMBL" id="SFT11408.1"/>
    </source>
</evidence>
<dbReference type="AlphaFoldDB" id="A0A1I6VCF1"/>
<feature type="transmembrane region" description="Helical" evidence="1">
    <location>
        <begin position="85"/>
        <end position="105"/>
    </location>
</feature>
<feature type="transmembrane region" description="Helical" evidence="1">
    <location>
        <begin position="60"/>
        <end position="79"/>
    </location>
</feature>
<reference evidence="3" key="1">
    <citation type="submission" date="2016-10" db="EMBL/GenBank/DDBJ databases">
        <authorList>
            <person name="Varghese N."/>
            <person name="Submissions S."/>
        </authorList>
    </citation>
    <scope>NUCLEOTIDE SEQUENCE [LARGE SCALE GENOMIC DNA]</scope>
    <source>
        <strain evidence="3">DSM 26894</strain>
    </source>
</reference>
<dbReference type="RefSeq" id="WP_092427540.1">
    <property type="nucleotide sequence ID" value="NZ_FNCL01000010.1"/>
</dbReference>
<dbReference type="PANTHER" id="PTHR34300:SF1">
    <property type="entry name" value="QUEUOSINE PRECURSOR TRANSPORTER"/>
    <property type="match status" value="1"/>
</dbReference>
<dbReference type="GO" id="GO:0005886">
    <property type="term" value="C:plasma membrane"/>
    <property type="evidence" value="ECO:0007669"/>
    <property type="project" value="UniProtKB-SubCell"/>
</dbReference>
<dbReference type="OrthoDB" id="7065604at2"/>
<dbReference type="HAMAP" id="MF_02088">
    <property type="entry name" value="Q_prec_transport"/>
    <property type="match status" value="1"/>
</dbReference>
<dbReference type="NCBIfam" id="TIGR00697">
    <property type="entry name" value="queuosine precursor transporter"/>
    <property type="match status" value="1"/>
</dbReference>
<keyword evidence="1" id="KW-0813">Transport</keyword>
<evidence type="ECO:0000313" key="3">
    <source>
        <dbReference type="Proteomes" id="UP000199392"/>
    </source>
</evidence>
<keyword evidence="1" id="KW-0812">Transmembrane</keyword>
<sequence length="213" mass="22682">MTRSFLPGILAMAATVLASNILVQILFGQWLTWGAFTYPIAFLVTDLMNRLYGVHAARKVVLAGFVTGVICSLIGTQVMLQGDGYTYPAVTLRVAIGSGAAFLAAQLMDVTIFDKLREGAWWRAPLASTLVGSSLDTAIFFTVAFAGSLSFLEPGNDVSWANEALPLLGAGPVVPLWVSLGLADWMVKLSLAILALVPFRMIVSKALSSRSLA</sequence>
<accession>A0A1I6VCF1</accession>
<keyword evidence="1" id="KW-0472">Membrane</keyword>
<dbReference type="InterPro" id="IPR003744">
    <property type="entry name" value="YhhQ"/>
</dbReference>
<comment type="function">
    <text evidence="1">Involved in the import of queuosine (Q) precursors, required for Q precursor salvage.</text>
</comment>
<organism evidence="2 3">
    <name type="scientific">Alloyangia pacifica</name>
    <dbReference type="NCBI Taxonomy" id="311180"/>
    <lineage>
        <taxon>Bacteria</taxon>
        <taxon>Pseudomonadati</taxon>
        <taxon>Pseudomonadota</taxon>
        <taxon>Alphaproteobacteria</taxon>
        <taxon>Rhodobacterales</taxon>
        <taxon>Roseobacteraceae</taxon>
        <taxon>Alloyangia</taxon>
    </lineage>
</organism>
<evidence type="ECO:0000256" key="1">
    <source>
        <dbReference type="HAMAP-Rule" id="MF_02088"/>
    </source>
</evidence>
<keyword evidence="3" id="KW-1185">Reference proteome</keyword>
<keyword evidence="1" id="KW-0997">Cell inner membrane</keyword>
<feature type="transmembrane region" description="Helical" evidence="1">
    <location>
        <begin position="185"/>
        <end position="203"/>
    </location>
</feature>
<keyword evidence="1" id="KW-1003">Cell membrane</keyword>
<protein>
    <recommendedName>
        <fullName evidence="1">Probable queuosine precursor transporter</fullName>
        <shortName evidence="1">Q precursor transporter</shortName>
    </recommendedName>
</protein>
<dbReference type="STRING" id="311180.SAMN04488050_110245"/>
<name>A0A1I6VCF1_9RHOB</name>
<gene>
    <name evidence="2" type="ORF">SAMN04488050_110245</name>
</gene>
<dbReference type="EMBL" id="FOZW01000010">
    <property type="protein sequence ID" value="SFT11408.1"/>
    <property type="molecule type" value="Genomic_DNA"/>
</dbReference>
<dbReference type="PANTHER" id="PTHR34300">
    <property type="entry name" value="QUEUOSINE PRECURSOR TRANSPORTER-RELATED"/>
    <property type="match status" value="1"/>
</dbReference>
<dbReference type="Proteomes" id="UP000199392">
    <property type="component" value="Unassembled WGS sequence"/>
</dbReference>
<keyword evidence="1" id="KW-1133">Transmembrane helix</keyword>
<comment type="subcellular location">
    <subcellularLocation>
        <location evidence="1">Cell inner membrane</location>
        <topology evidence="1">Multi-pass membrane protein</topology>
    </subcellularLocation>
</comment>
<feature type="transmembrane region" description="Helical" evidence="1">
    <location>
        <begin position="126"/>
        <end position="152"/>
    </location>
</feature>
<feature type="transmembrane region" description="Helical" evidence="1">
    <location>
        <begin position="28"/>
        <end position="48"/>
    </location>
</feature>
<dbReference type="Pfam" id="PF02592">
    <property type="entry name" value="Vut_1"/>
    <property type="match status" value="1"/>
</dbReference>
<comment type="similarity">
    <text evidence="1">Belongs to the vitamin uptake transporter (VUT/ECF) (TC 2.A.88) family. Q precursor transporter subfamily.</text>
</comment>